<comment type="caution">
    <text evidence="1">The sequence shown here is derived from an EMBL/GenBank/DDBJ whole genome shotgun (WGS) entry which is preliminary data.</text>
</comment>
<gene>
    <name evidence="1" type="ORF">DEBURN_LOCUS4541</name>
</gene>
<evidence type="ECO:0000313" key="1">
    <source>
        <dbReference type="EMBL" id="CAG8498325.1"/>
    </source>
</evidence>
<keyword evidence="2" id="KW-1185">Reference proteome</keyword>
<dbReference type="OrthoDB" id="73465at2759"/>
<dbReference type="AlphaFoldDB" id="A0A9N8ZK05"/>
<reference evidence="1" key="1">
    <citation type="submission" date="2021-06" db="EMBL/GenBank/DDBJ databases">
        <authorList>
            <person name="Kallberg Y."/>
            <person name="Tangrot J."/>
            <person name="Rosling A."/>
        </authorList>
    </citation>
    <scope>NUCLEOTIDE SEQUENCE</scope>
    <source>
        <strain evidence="1">AZ414A</strain>
    </source>
</reference>
<dbReference type="Proteomes" id="UP000789706">
    <property type="component" value="Unassembled WGS sequence"/>
</dbReference>
<evidence type="ECO:0000313" key="2">
    <source>
        <dbReference type="Proteomes" id="UP000789706"/>
    </source>
</evidence>
<name>A0A9N8ZK05_9GLOM</name>
<organism evidence="1 2">
    <name type="scientific">Diversispora eburnea</name>
    <dbReference type="NCBI Taxonomy" id="1213867"/>
    <lineage>
        <taxon>Eukaryota</taxon>
        <taxon>Fungi</taxon>
        <taxon>Fungi incertae sedis</taxon>
        <taxon>Mucoromycota</taxon>
        <taxon>Glomeromycotina</taxon>
        <taxon>Glomeromycetes</taxon>
        <taxon>Diversisporales</taxon>
        <taxon>Diversisporaceae</taxon>
        <taxon>Diversispora</taxon>
    </lineage>
</organism>
<protein>
    <submittedName>
        <fullName evidence="1">11051_t:CDS:1</fullName>
    </submittedName>
</protein>
<sequence length="99" mass="11662">MNKLLSSPQWEEVARYVYNKVNNKVHSIKFIPNNYSINDMLLEEYIDYNPSSSLCHVSYHDFDNGSDFLVTYLHDNGLTTNDFLTRGGNYWVVLLDRDY</sequence>
<dbReference type="EMBL" id="CAJVPK010000350">
    <property type="protein sequence ID" value="CAG8498325.1"/>
    <property type="molecule type" value="Genomic_DNA"/>
</dbReference>
<accession>A0A9N8ZK05</accession>
<proteinExistence type="predicted"/>